<evidence type="ECO:0000313" key="1">
    <source>
        <dbReference type="EMBL" id="GAB35203.1"/>
    </source>
</evidence>
<dbReference type="EMBL" id="BAFB01000146">
    <property type="protein sequence ID" value="GAB35203.1"/>
    <property type="molecule type" value="Genomic_DNA"/>
</dbReference>
<organism evidence="1 2">
    <name type="scientific">Gordonia otitidis (strain DSM 44809 / CCUG 52243 / JCM 12355 / NBRC 100426 / IFM 10032)</name>
    <dbReference type="NCBI Taxonomy" id="1108044"/>
    <lineage>
        <taxon>Bacteria</taxon>
        <taxon>Bacillati</taxon>
        <taxon>Actinomycetota</taxon>
        <taxon>Actinomycetes</taxon>
        <taxon>Mycobacteriales</taxon>
        <taxon>Gordoniaceae</taxon>
        <taxon>Gordonia</taxon>
    </lineage>
</organism>
<dbReference type="AlphaFoldDB" id="H5TNZ5"/>
<sequence>MVSRSRVDPTPHAPTDLSELLMASPSSVDLTPSITLSDVLYAWPDGTPVFDDLSFSVPRAVYSLVG</sequence>
<accession>H5TNZ5</accession>
<name>H5TNZ5_GORO1</name>
<feature type="non-terminal residue" evidence="1">
    <location>
        <position position="66"/>
    </location>
</feature>
<evidence type="ECO:0000313" key="2">
    <source>
        <dbReference type="Proteomes" id="UP000005038"/>
    </source>
</evidence>
<gene>
    <name evidence="1" type="ORF">GOOTI_146_00010</name>
</gene>
<comment type="caution">
    <text evidence="1">The sequence shown here is derived from an EMBL/GenBank/DDBJ whole genome shotgun (WGS) entry which is preliminary data.</text>
</comment>
<dbReference type="Proteomes" id="UP000005038">
    <property type="component" value="Unassembled WGS sequence"/>
</dbReference>
<protein>
    <submittedName>
        <fullName evidence="1">Uncharacterized protein</fullName>
    </submittedName>
</protein>
<proteinExistence type="predicted"/>
<keyword evidence="2" id="KW-1185">Reference proteome</keyword>
<reference evidence="1" key="1">
    <citation type="submission" date="2012-02" db="EMBL/GenBank/DDBJ databases">
        <title>Whole genome shotgun sequence of Gordonia otitidis NBRC 100426.</title>
        <authorList>
            <person name="Yoshida I."/>
            <person name="Hosoyama A."/>
            <person name="Tsuchikane K."/>
            <person name="Katsumata H."/>
            <person name="Yamazaki S."/>
            <person name="Fujita N."/>
        </authorList>
    </citation>
    <scope>NUCLEOTIDE SEQUENCE [LARGE SCALE GENOMIC DNA]</scope>
    <source>
        <strain evidence="1">NBRC 100426</strain>
    </source>
</reference>
<dbReference type="STRING" id="1108044.GOOTI_146_00010"/>